<proteinExistence type="predicted"/>
<reference evidence="1" key="1">
    <citation type="submission" date="2019-07" db="EMBL/GenBank/DDBJ databases">
        <title>Annotation for the trematode Paragonimus miyazaki's.</title>
        <authorList>
            <person name="Choi Y.-J."/>
        </authorList>
    </citation>
    <scope>NUCLEOTIDE SEQUENCE</scope>
    <source>
        <strain evidence="1">Japan</strain>
    </source>
</reference>
<evidence type="ECO:0000313" key="2">
    <source>
        <dbReference type="Proteomes" id="UP000822476"/>
    </source>
</evidence>
<dbReference type="AlphaFoldDB" id="A0A8S9YRM4"/>
<dbReference type="Proteomes" id="UP000822476">
    <property type="component" value="Unassembled WGS sequence"/>
</dbReference>
<comment type="caution">
    <text evidence="1">The sequence shown here is derived from an EMBL/GenBank/DDBJ whole genome shotgun (WGS) entry which is preliminary data.</text>
</comment>
<name>A0A8S9YRM4_9TREM</name>
<dbReference type="EMBL" id="JTDE01002247">
    <property type="protein sequence ID" value="KAF7257635.1"/>
    <property type="molecule type" value="Genomic_DNA"/>
</dbReference>
<keyword evidence="2" id="KW-1185">Reference proteome</keyword>
<organism evidence="1 2">
    <name type="scientific">Paragonimus skrjabini miyazakii</name>
    <dbReference type="NCBI Taxonomy" id="59628"/>
    <lineage>
        <taxon>Eukaryota</taxon>
        <taxon>Metazoa</taxon>
        <taxon>Spiralia</taxon>
        <taxon>Lophotrochozoa</taxon>
        <taxon>Platyhelminthes</taxon>
        <taxon>Trematoda</taxon>
        <taxon>Digenea</taxon>
        <taxon>Plagiorchiida</taxon>
        <taxon>Troglotremata</taxon>
        <taxon>Troglotrematidae</taxon>
        <taxon>Paragonimus</taxon>
    </lineage>
</organism>
<accession>A0A8S9YRM4</accession>
<protein>
    <submittedName>
        <fullName evidence="1">Uncharacterized protein</fullName>
    </submittedName>
</protein>
<evidence type="ECO:0000313" key="1">
    <source>
        <dbReference type="EMBL" id="KAF7257635.1"/>
    </source>
</evidence>
<gene>
    <name evidence="1" type="ORF">EG68_05467</name>
</gene>
<sequence>MTIGPPRRAHAQVHAYGAHLHTCALTISWHTNRIAYWSVKTGVNVPTVMRNKTLEHVDSHFIERQYDITGGENIICFVVKAFIHSLWTLDTFGENGPIIVSTAKTEIQQQFTQSPRKNDYY</sequence>